<dbReference type="AlphaFoldDB" id="H3DUE7"/>
<accession>H3DUE7</accession>
<protein>
    <submittedName>
        <fullName evidence="1">Uncharacterized protein</fullName>
    </submittedName>
</protein>
<dbReference type="EnsemblMetazoa" id="PPA36079.1">
    <property type="protein sequence ID" value="PPA36079.1"/>
    <property type="gene ID" value="WBGene00274448"/>
</dbReference>
<evidence type="ECO:0000313" key="2">
    <source>
        <dbReference type="EnsemblMetazoa" id="PPA36079.1"/>
    </source>
</evidence>
<dbReference type="STRING" id="54126.H3DUE7"/>
<evidence type="ECO:0000313" key="1">
    <source>
        <dbReference type="EnsemblMetazoa" id="PPA01028.1"/>
    </source>
</evidence>
<sequence>MSVCLCAACFVWPSSSFHRPTTIVSLRIALYPQQLSHHCSLLRFYPLPSSHFDYFRPLGSRLEEGWQVFRDDLSIKSARYRDQYSSYPIKNKE</sequence>
<accession>A0A2A6BM15</accession>
<reference evidence="1" key="2">
    <citation type="submission" date="2022-06" db="UniProtKB">
        <authorList>
            <consortium name="EnsemblMetazoa"/>
        </authorList>
    </citation>
    <scope>IDENTIFICATION</scope>
    <source>
        <strain evidence="1">PS312</strain>
    </source>
</reference>
<reference evidence="3" key="1">
    <citation type="journal article" date="2008" name="Nat. Genet.">
        <title>The Pristionchus pacificus genome provides a unique perspective on nematode lifestyle and parasitism.</title>
        <authorList>
            <person name="Dieterich C."/>
            <person name="Clifton S.W."/>
            <person name="Schuster L.N."/>
            <person name="Chinwalla A."/>
            <person name="Delehaunty K."/>
            <person name="Dinkelacker I."/>
            <person name="Fulton L."/>
            <person name="Fulton R."/>
            <person name="Godfrey J."/>
            <person name="Minx P."/>
            <person name="Mitreva M."/>
            <person name="Roeseler W."/>
            <person name="Tian H."/>
            <person name="Witte H."/>
            <person name="Yang S.P."/>
            <person name="Wilson R.K."/>
            <person name="Sommer R.J."/>
        </authorList>
    </citation>
    <scope>NUCLEOTIDE SEQUENCE [LARGE SCALE GENOMIC DNA]</scope>
    <source>
        <strain evidence="3">PS312</strain>
    </source>
</reference>
<gene>
    <name evidence="1" type="primary">WBGene00090582</name>
    <name evidence="2" type="synonym">WBGene00274448</name>
</gene>
<proteinExistence type="predicted"/>
<dbReference type="Proteomes" id="UP000005239">
    <property type="component" value="Unassembled WGS sequence"/>
</dbReference>
<organism evidence="1 3">
    <name type="scientific">Pristionchus pacificus</name>
    <name type="common">Parasitic nematode worm</name>
    <dbReference type="NCBI Taxonomy" id="54126"/>
    <lineage>
        <taxon>Eukaryota</taxon>
        <taxon>Metazoa</taxon>
        <taxon>Ecdysozoa</taxon>
        <taxon>Nematoda</taxon>
        <taxon>Chromadorea</taxon>
        <taxon>Rhabditida</taxon>
        <taxon>Rhabditina</taxon>
        <taxon>Diplogasteromorpha</taxon>
        <taxon>Diplogasteroidea</taxon>
        <taxon>Neodiplogasteridae</taxon>
        <taxon>Pristionchus</taxon>
    </lineage>
</organism>
<keyword evidence="3" id="KW-1185">Reference proteome</keyword>
<evidence type="ECO:0000313" key="3">
    <source>
        <dbReference type="Proteomes" id="UP000005239"/>
    </source>
</evidence>
<dbReference type="EnsemblMetazoa" id="PPA01028.1">
    <property type="protein sequence ID" value="PPA01028.1"/>
    <property type="gene ID" value="WBGene00090582"/>
</dbReference>
<name>H3DUE7_PRIPA</name>